<dbReference type="RefSeq" id="WP_109905518.1">
    <property type="nucleotide sequence ID" value="NZ_QGLE01000005.1"/>
</dbReference>
<evidence type="ECO:0000313" key="2">
    <source>
        <dbReference type="EMBL" id="PWR22870.1"/>
    </source>
</evidence>
<reference evidence="2 3" key="1">
    <citation type="submission" date="2018-05" db="EMBL/GenBank/DDBJ databases">
        <title>Zavarzinia sp. HR-AS.</title>
        <authorList>
            <person name="Lee Y."/>
            <person name="Jeon C.O."/>
        </authorList>
    </citation>
    <scope>NUCLEOTIDE SEQUENCE [LARGE SCALE GENOMIC DNA]</scope>
    <source>
        <strain evidence="2 3">HR-AS</strain>
    </source>
</reference>
<dbReference type="InterPro" id="IPR001109">
    <property type="entry name" value="Hydrogenase_HupF/HypC"/>
</dbReference>
<dbReference type="Pfam" id="PF01455">
    <property type="entry name" value="HupF_HypC"/>
    <property type="match status" value="1"/>
</dbReference>
<dbReference type="OrthoDB" id="9806017at2"/>
<dbReference type="AlphaFoldDB" id="A0A317E9M8"/>
<dbReference type="NCBIfam" id="TIGR00074">
    <property type="entry name" value="hypC_hupF"/>
    <property type="match status" value="1"/>
</dbReference>
<dbReference type="EMBL" id="QGLE01000005">
    <property type="protein sequence ID" value="PWR22870.1"/>
    <property type="molecule type" value="Genomic_DNA"/>
</dbReference>
<organism evidence="2 3">
    <name type="scientific">Zavarzinia aquatilis</name>
    <dbReference type="NCBI Taxonomy" id="2211142"/>
    <lineage>
        <taxon>Bacteria</taxon>
        <taxon>Pseudomonadati</taxon>
        <taxon>Pseudomonadota</taxon>
        <taxon>Alphaproteobacteria</taxon>
        <taxon>Rhodospirillales</taxon>
        <taxon>Zavarziniaceae</taxon>
        <taxon>Zavarzinia</taxon>
    </lineage>
</organism>
<accession>A0A317E9M8</accession>
<gene>
    <name evidence="2" type="ORF">DKG74_10645</name>
</gene>
<dbReference type="PANTHER" id="PTHR35177:SF2">
    <property type="entry name" value="HYDROGENASE MATURATION FACTOR HYBG"/>
    <property type="match status" value="1"/>
</dbReference>
<dbReference type="GO" id="GO:0005506">
    <property type="term" value="F:iron ion binding"/>
    <property type="evidence" value="ECO:0007669"/>
    <property type="project" value="TreeGrafter"/>
</dbReference>
<comment type="similarity">
    <text evidence="1">Belongs to the HupF/HypC family.</text>
</comment>
<dbReference type="PANTHER" id="PTHR35177">
    <property type="entry name" value="HYDROGENASE MATURATION FACTOR HYBG"/>
    <property type="match status" value="1"/>
</dbReference>
<protein>
    <submittedName>
        <fullName evidence="2">Hydrogenase</fullName>
    </submittedName>
</protein>
<proteinExistence type="inferred from homology"/>
<comment type="caution">
    <text evidence="2">The sequence shown here is derived from an EMBL/GenBank/DDBJ whole genome shotgun (WGS) entry which is preliminary data.</text>
</comment>
<keyword evidence="3" id="KW-1185">Reference proteome</keyword>
<name>A0A317E9M8_9PROT</name>
<dbReference type="GO" id="GO:0051604">
    <property type="term" value="P:protein maturation"/>
    <property type="evidence" value="ECO:0007669"/>
    <property type="project" value="TreeGrafter"/>
</dbReference>
<evidence type="ECO:0000256" key="1">
    <source>
        <dbReference type="ARBA" id="ARBA00006018"/>
    </source>
</evidence>
<dbReference type="Gene3D" id="2.30.30.140">
    <property type="match status" value="1"/>
</dbReference>
<dbReference type="SUPFAM" id="SSF159127">
    <property type="entry name" value="HupF/HypC-like"/>
    <property type="match status" value="1"/>
</dbReference>
<sequence>MCIATPMRLDRVEGIHGLAGAETIDLSLVPEAAAGDWVLVFLGVARRALGAEEAAQILAALDGLAAVMQGRGADFDHLFADLAGREPALPPHLEAARAAGRKEA</sequence>
<dbReference type="Proteomes" id="UP000245461">
    <property type="component" value="Unassembled WGS sequence"/>
</dbReference>
<evidence type="ECO:0000313" key="3">
    <source>
        <dbReference type="Proteomes" id="UP000245461"/>
    </source>
</evidence>
<dbReference type="GO" id="GO:1902670">
    <property type="term" value="F:carbon dioxide binding"/>
    <property type="evidence" value="ECO:0007669"/>
    <property type="project" value="TreeGrafter"/>
</dbReference>